<keyword evidence="2" id="KW-1185">Reference proteome</keyword>
<evidence type="ECO:0000313" key="1">
    <source>
        <dbReference type="EMBL" id="KAB8975988.1"/>
    </source>
</evidence>
<name>A0A5N6L590_9ROSI</name>
<accession>A0A5N6L590</accession>
<comment type="caution">
    <text evidence="1">The sequence shown here is derived from an EMBL/GenBank/DDBJ whole genome shotgun (WGS) entry which is preliminary data.</text>
</comment>
<organism evidence="1 2">
    <name type="scientific">Carpinus fangiana</name>
    <dbReference type="NCBI Taxonomy" id="176857"/>
    <lineage>
        <taxon>Eukaryota</taxon>
        <taxon>Viridiplantae</taxon>
        <taxon>Streptophyta</taxon>
        <taxon>Embryophyta</taxon>
        <taxon>Tracheophyta</taxon>
        <taxon>Spermatophyta</taxon>
        <taxon>Magnoliopsida</taxon>
        <taxon>eudicotyledons</taxon>
        <taxon>Gunneridae</taxon>
        <taxon>Pentapetalae</taxon>
        <taxon>rosids</taxon>
        <taxon>fabids</taxon>
        <taxon>Fagales</taxon>
        <taxon>Betulaceae</taxon>
        <taxon>Carpinus</taxon>
    </lineage>
</organism>
<gene>
    <name evidence="1" type="ORF">FH972_026867</name>
</gene>
<protein>
    <submittedName>
        <fullName evidence="1">Uncharacterized protein</fullName>
    </submittedName>
</protein>
<dbReference type="EMBL" id="VIBQ01000136">
    <property type="protein sequence ID" value="KAB8975988.1"/>
    <property type="molecule type" value="Genomic_DNA"/>
</dbReference>
<dbReference type="AlphaFoldDB" id="A0A5N6L590"/>
<dbReference type="Proteomes" id="UP000327013">
    <property type="component" value="Unassembled WGS sequence"/>
</dbReference>
<sequence>MKTRTKTRRSAATHCKTRKKTMPATYGFMTRLRSVSGVVEPVWRPPGLRRCKNERWARGREGGQWHVATRQVAARVIQPRLGLAGGGRDYWKINAGRAGALSLKSLSSCVQARSQQLRYAVSQLTFSAANRLCSSPYRDVHHPQEGYGCWKQSRTSAKLSKRVVPLSRDLHIRVKVSLALKWHRNRLASMSRMGLSRATLARRAGECVSSDSPRALVLTPQGLGLWAFHCHIEINAPGCDTFIPSRPACKPELRSHAQPTAVVLCVFYVLQTFADECREAACRIVSRLRWCERLMDMPAHMVAAAVPLPQLSVALHRLNHGAYVHVHFFVVTDSVYQRNFCISF</sequence>
<reference evidence="1 2" key="1">
    <citation type="submission" date="2019-06" db="EMBL/GenBank/DDBJ databases">
        <title>A chromosomal-level reference genome of Carpinus fangiana (Coryloideae, Betulaceae).</title>
        <authorList>
            <person name="Yang X."/>
            <person name="Wang Z."/>
            <person name="Zhang L."/>
            <person name="Hao G."/>
            <person name="Liu J."/>
            <person name="Yang Y."/>
        </authorList>
    </citation>
    <scope>NUCLEOTIDE SEQUENCE [LARGE SCALE GENOMIC DNA]</scope>
    <source>
        <strain evidence="1">Cfa_2016G</strain>
        <tissue evidence="1">Leaf</tissue>
    </source>
</reference>
<proteinExistence type="predicted"/>
<evidence type="ECO:0000313" key="2">
    <source>
        <dbReference type="Proteomes" id="UP000327013"/>
    </source>
</evidence>